<organism evidence="2 3">
    <name type="scientific">Elysia crispata</name>
    <name type="common">lettuce slug</name>
    <dbReference type="NCBI Taxonomy" id="231223"/>
    <lineage>
        <taxon>Eukaryota</taxon>
        <taxon>Metazoa</taxon>
        <taxon>Spiralia</taxon>
        <taxon>Lophotrochozoa</taxon>
        <taxon>Mollusca</taxon>
        <taxon>Gastropoda</taxon>
        <taxon>Heterobranchia</taxon>
        <taxon>Euthyneura</taxon>
        <taxon>Panpulmonata</taxon>
        <taxon>Sacoglossa</taxon>
        <taxon>Placobranchoidea</taxon>
        <taxon>Plakobranchidae</taxon>
        <taxon>Elysia</taxon>
    </lineage>
</organism>
<protein>
    <submittedName>
        <fullName evidence="2">Uncharacterized protein</fullName>
    </submittedName>
</protein>
<evidence type="ECO:0000313" key="3">
    <source>
        <dbReference type="Proteomes" id="UP001283361"/>
    </source>
</evidence>
<dbReference type="Proteomes" id="UP001283361">
    <property type="component" value="Unassembled WGS sequence"/>
</dbReference>
<accession>A0AAE0Z6A1</accession>
<reference evidence="2" key="1">
    <citation type="journal article" date="2023" name="G3 (Bethesda)">
        <title>A reference genome for the long-term kleptoplast-retaining sea slug Elysia crispata morphotype clarki.</title>
        <authorList>
            <person name="Eastman K.E."/>
            <person name="Pendleton A.L."/>
            <person name="Shaikh M.A."/>
            <person name="Suttiyut T."/>
            <person name="Ogas R."/>
            <person name="Tomko P."/>
            <person name="Gavelis G."/>
            <person name="Widhalm J.R."/>
            <person name="Wisecaver J.H."/>
        </authorList>
    </citation>
    <scope>NUCLEOTIDE SEQUENCE</scope>
    <source>
        <strain evidence="2">ECLA1</strain>
    </source>
</reference>
<dbReference type="AlphaFoldDB" id="A0AAE0Z6A1"/>
<proteinExistence type="predicted"/>
<evidence type="ECO:0000313" key="2">
    <source>
        <dbReference type="EMBL" id="KAK3763658.1"/>
    </source>
</evidence>
<name>A0AAE0Z6A1_9GAST</name>
<gene>
    <name evidence="2" type="ORF">RRG08_051180</name>
</gene>
<comment type="caution">
    <text evidence="2">The sequence shown here is derived from an EMBL/GenBank/DDBJ whole genome shotgun (WGS) entry which is preliminary data.</text>
</comment>
<feature type="region of interest" description="Disordered" evidence="1">
    <location>
        <begin position="1"/>
        <end position="41"/>
    </location>
</feature>
<evidence type="ECO:0000256" key="1">
    <source>
        <dbReference type="SAM" id="MobiDB-lite"/>
    </source>
</evidence>
<dbReference type="EMBL" id="JAWDGP010004525">
    <property type="protein sequence ID" value="KAK3763658.1"/>
    <property type="molecule type" value="Genomic_DNA"/>
</dbReference>
<keyword evidence="3" id="KW-1185">Reference proteome</keyword>
<sequence>MKNKPSPCCEGQKSLFRIAHNRNGNKESSEKKKKKKKKEKREITLRNLQVINLSDVTSDSEGPVEIRIAHVSLRSMGDEAREERAQSRHEHEDNMAATVAWGFYELV</sequence>